<gene>
    <name evidence="1" type="ORF">ETAA8_63020</name>
</gene>
<dbReference type="PANTHER" id="PTHR35566">
    <property type="entry name" value="BLR3599 PROTEIN"/>
    <property type="match status" value="1"/>
</dbReference>
<protein>
    <recommendedName>
        <fullName evidence="3">Type VI secretion system baseplate subunit TssK</fullName>
    </recommendedName>
</protein>
<proteinExistence type="predicted"/>
<sequence>MRNQPVYWYEGMFLRPQHFQAAERYWNELIDVSEQIDHPYYYGVRSISVSRPAIANNQFQITLLQARLKDGTIVNLEAGQDPDRLDLKDSLSGKTIDTVNLTEAFEKEAKVRVFLAVPRLMLGRKNAGTKESADARYAIDLKSIQDENEGGNDQEVEFRGLNIRLMLSTQNLTGYEVLPIGQVKRAGGQASAPELDAEYIPPLIAIESWPPLSRDIIRVIYDRIGESINVLAEQLSDLDVALASSDPLDIKRVMILMRLNEAYSVIGSQTFASGVHPYAAYVELCRVVGQLATFGPNRKPPEFPRYDHDNLYYVFKWLKDQIEALLEAIPKAGFVQRYFIGSGQGLQVSLEPQWLAEGWNWYIGVNRGSLSETECRELLKPGSANLDWKFGSATMVDFYRRNFHRGVWLEEVTQTPRILPSKGPWLYYAVKRDNEAWQYVHKEQSLAMRLNTHLIRNLDSLQGKRDLVVSVRGQSVILQFALFAVAPFK</sequence>
<dbReference type="AlphaFoldDB" id="A0A517YLQ0"/>
<dbReference type="NCBIfam" id="TIGR03353">
    <property type="entry name" value="VI_chp_4"/>
    <property type="match status" value="1"/>
</dbReference>
<dbReference type="EMBL" id="CP036274">
    <property type="protein sequence ID" value="QDU31149.1"/>
    <property type="molecule type" value="Genomic_DNA"/>
</dbReference>
<dbReference type="Pfam" id="PF05936">
    <property type="entry name" value="T6SS_VasE"/>
    <property type="match status" value="1"/>
</dbReference>
<evidence type="ECO:0008006" key="3">
    <source>
        <dbReference type="Google" id="ProtNLM"/>
    </source>
</evidence>
<dbReference type="Proteomes" id="UP000315017">
    <property type="component" value="Chromosome"/>
</dbReference>
<dbReference type="InterPro" id="IPR010263">
    <property type="entry name" value="T6SS_TssK"/>
</dbReference>
<reference evidence="1 2" key="1">
    <citation type="submission" date="2019-02" db="EMBL/GenBank/DDBJ databases">
        <title>Deep-cultivation of Planctomycetes and their phenomic and genomic characterization uncovers novel biology.</title>
        <authorList>
            <person name="Wiegand S."/>
            <person name="Jogler M."/>
            <person name="Boedeker C."/>
            <person name="Pinto D."/>
            <person name="Vollmers J."/>
            <person name="Rivas-Marin E."/>
            <person name="Kohn T."/>
            <person name="Peeters S.H."/>
            <person name="Heuer A."/>
            <person name="Rast P."/>
            <person name="Oberbeckmann S."/>
            <person name="Bunk B."/>
            <person name="Jeske O."/>
            <person name="Meyerdierks A."/>
            <person name="Storesund J.E."/>
            <person name="Kallscheuer N."/>
            <person name="Luecker S."/>
            <person name="Lage O.M."/>
            <person name="Pohl T."/>
            <person name="Merkel B.J."/>
            <person name="Hornburger P."/>
            <person name="Mueller R.-W."/>
            <person name="Bruemmer F."/>
            <person name="Labrenz M."/>
            <person name="Spormann A.M."/>
            <person name="Op den Camp H."/>
            <person name="Overmann J."/>
            <person name="Amann R."/>
            <person name="Jetten M.S.M."/>
            <person name="Mascher T."/>
            <person name="Medema M.H."/>
            <person name="Devos D.P."/>
            <person name="Kaster A.-K."/>
            <person name="Ovreas L."/>
            <person name="Rohde M."/>
            <person name="Galperin M.Y."/>
            <person name="Jogler C."/>
        </authorList>
    </citation>
    <scope>NUCLEOTIDE SEQUENCE [LARGE SCALE GENOMIC DNA]</scope>
    <source>
        <strain evidence="1 2">ETA_A8</strain>
    </source>
</reference>
<name>A0A517YLQ0_9BACT</name>
<evidence type="ECO:0000313" key="1">
    <source>
        <dbReference type="EMBL" id="QDU31149.1"/>
    </source>
</evidence>
<organism evidence="1 2">
    <name type="scientific">Anatilimnocola aggregata</name>
    <dbReference type="NCBI Taxonomy" id="2528021"/>
    <lineage>
        <taxon>Bacteria</taxon>
        <taxon>Pseudomonadati</taxon>
        <taxon>Planctomycetota</taxon>
        <taxon>Planctomycetia</taxon>
        <taxon>Pirellulales</taxon>
        <taxon>Pirellulaceae</taxon>
        <taxon>Anatilimnocola</taxon>
    </lineage>
</organism>
<evidence type="ECO:0000313" key="2">
    <source>
        <dbReference type="Proteomes" id="UP000315017"/>
    </source>
</evidence>
<keyword evidence="2" id="KW-1185">Reference proteome</keyword>
<dbReference type="PANTHER" id="PTHR35566:SF1">
    <property type="entry name" value="TYPE VI SECRETION SYSTEM BASEPLATE COMPONENT TSSK1"/>
    <property type="match status" value="1"/>
</dbReference>
<accession>A0A517YLQ0</accession>
<dbReference type="RefSeq" id="WP_145097798.1">
    <property type="nucleotide sequence ID" value="NZ_CP036274.1"/>
</dbReference>
<dbReference type="OrthoDB" id="9775333at2"/>
<dbReference type="KEGG" id="aagg:ETAA8_63020"/>